<protein>
    <submittedName>
        <fullName evidence="2">Uncharacterized protein</fullName>
    </submittedName>
</protein>
<dbReference type="Proteomes" id="UP000637628">
    <property type="component" value="Unassembled WGS sequence"/>
</dbReference>
<keyword evidence="1" id="KW-1133">Transmembrane helix</keyword>
<dbReference type="EMBL" id="BOML01000071">
    <property type="protein sequence ID" value="GIE07029.1"/>
    <property type="molecule type" value="Genomic_DNA"/>
</dbReference>
<gene>
    <name evidence="2" type="ORF">Adu01nite_83790</name>
</gene>
<accession>A0ABQ3ZB42</accession>
<keyword evidence="3" id="KW-1185">Reference proteome</keyword>
<keyword evidence="1" id="KW-0812">Transmembrane</keyword>
<feature type="transmembrane region" description="Helical" evidence="1">
    <location>
        <begin position="54"/>
        <end position="74"/>
    </location>
</feature>
<keyword evidence="1" id="KW-0472">Membrane</keyword>
<feature type="transmembrane region" description="Helical" evidence="1">
    <location>
        <begin position="22"/>
        <end position="42"/>
    </location>
</feature>
<proteinExistence type="predicted"/>
<sequence>MIDRTPPTTPQPAEPATSPDRAIRVVLILLAAGIVSGVAGLLSHAAGNNVPGSILTGGGAFAGTVGVLLAIAHYTNA</sequence>
<evidence type="ECO:0000256" key="1">
    <source>
        <dbReference type="SAM" id="Phobius"/>
    </source>
</evidence>
<evidence type="ECO:0000313" key="2">
    <source>
        <dbReference type="EMBL" id="GIE07029.1"/>
    </source>
</evidence>
<evidence type="ECO:0000313" key="3">
    <source>
        <dbReference type="Proteomes" id="UP000637628"/>
    </source>
</evidence>
<name>A0ABQ3ZB42_9ACTN</name>
<reference evidence="2 3" key="1">
    <citation type="submission" date="2021-01" db="EMBL/GenBank/DDBJ databases">
        <title>Whole genome shotgun sequence of Actinoplanes durhamensis NBRC 14914.</title>
        <authorList>
            <person name="Komaki H."/>
            <person name="Tamura T."/>
        </authorList>
    </citation>
    <scope>NUCLEOTIDE SEQUENCE [LARGE SCALE GENOMIC DNA]</scope>
    <source>
        <strain evidence="2 3">NBRC 14914</strain>
    </source>
</reference>
<organism evidence="2 3">
    <name type="scientific">Paractinoplanes durhamensis</name>
    <dbReference type="NCBI Taxonomy" id="113563"/>
    <lineage>
        <taxon>Bacteria</taxon>
        <taxon>Bacillati</taxon>
        <taxon>Actinomycetota</taxon>
        <taxon>Actinomycetes</taxon>
        <taxon>Micromonosporales</taxon>
        <taxon>Micromonosporaceae</taxon>
        <taxon>Paractinoplanes</taxon>
    </lineage>
</organism>
<comment type="caution">
    <text evidence="2">The sequence shown here is derived from an EMBL/GenBank/DDBJ whole genome shotgun (WGS) entry which is preliminary data.</text>
</comment>